<proteinExistence type="predicted"/>
<accession>A0A6P0HEZ5</accession>
<protein>
    <submittedName>
        <fullName evidence="1">Uncharacterized protein</fullName>
    </submittedName>
</protein>
<reference evidence="1 2" key="1">
    <citation type="journal article" date="2014" name="Int. J. Syst. Evol. Microbiol.">
        <title>Nocardioides zeae sp. nov., isolated from the stem of Zea mays.</title>
        <authorList>
            <person name="Glaeser S.P."/>
            <person name="McInroy J.A."/>
            <person name="Busse H.J."/>
            <person name="Kampfer P."/>
        </authorList>
    </citation>
    <scope>NUCLEOTIDE SEQUENCE [LARGE SCALE GENOMIC DNA]</scope>
    <source>
        <strain evidence="1 2">JCM 30728</strain>
    </source>
</reference>
<evidence type="ECO:0000313" key="2">
    <source>
        <dbReference type="Proteomes" id="UP000468687"/>
    </source>
</evidence>
<dbReference type="AlphaFoldDB" id="A0A6P0HEZ5"/>
<gene>
    <name evidence="1" type="ORF">G3T38_02320</name>
</gene>
<dbReference type="Proteomes" id="UP000468687">
    <property type="component" value="Unassembled WGS sequence"/>
</dbReference>
<dbReference type="EMBL" id="JAAGXA010000001">
    <property type="protein sequence ID" value="NEN77106.1"/>
    <property type="molecule type" value="Genomic_DNA"/>
</dbReference>
<dbReference type="RefSeq" id="WP_163770432.1">
    <property type="nucleotide sequence ID" value="NZ_JAAGXA010000001.1"/>
</dbReference>
<organism evidence="1 2">
    <name type="scientific">Nocardioides zeae</name>
    <dbReference type="NCBI Taxonomy" id="1457234"/>
    <lineage>
        <taxon>Bacteria</taxon>
        <taxon>Bacillati</taxon>
        <taxon>Actinomycetota</taxon>
        <taxon>Actinomycetes</taxon>
        <taxon>Propionibacteriales</taxon>
        <taxon>Nocardioidaceae</taxon>
        <taxon>Nocardioides</taxon>
    </lineage>
</organism>
<keyword evidence="2" id="KW-1185">Reference proteome</keyword>
<evidence type="ECO:0000313" key="1">
    <source>
        <dbReference type="EMBL" id="NEN77106.1"/>
    </source>
</evidence>
<comment type="caution">
    <text evidence="1">The sequence shown here is derived from an EMBL/GenBank/DDBJ whole genome shotgun (WGS) entry which is preliminary data.</text>
</comment>
<sequence>MNAGVRIAALPAVALALVVGVAGVQVAAGGGDFRPLAPADACDDRPGTTSRAEGIAGLTEQLVLRGVDDAACTLGVSREALTLELAQQDEPTDAQVDALRDGLRTAVGELAEEDLLPPSSSLVDEALDGADINRFLAAGIRALPDSVIDDALPTEDVLTRAVDELDVRAILSDLDDADALRDEVEPAVMQAVRDELLDRLRNLV</sequence>
<name>A0A6P0HEZ5_9ACTN</name>